<gene>
    <name evidence="1" type="ORF">DW921_10380</name>
</gene>
<dbReference type="EMBL" id="QSFT01000022">
    <property type="protein sequence ID" value="RHA74601.1"/>
    <property type="molecule type" value="Genomic_DNA"/>
</dbReference>
<evidence type="ECO:0000313" key="1">
    <source>
        <dbReference type="EMBL" id="RHA74601.1"/>
    </source>
</evidence>
<comment type="caution">
    <text evidence="1">The sequence shown here is derived from an EMBL/GenBank/DDBJ whole genome shotgun (WGS) entry which is preliminary data.</text>
</comment>
<protein>
    <submittedName>
        <fullName evidence="1">YbbR-like domain-containing protein</fullName>
    </submittedName>
</protein>
<dbReference type="InterPro" id="IPR012505">
    <property type="entry name" value="YbbR"/>
</dbReference>
<dbReference type="PANTHER" id="PTHR37804">
    <property type="entry name" value="CDAA REGULATORY PROTEIN CDAR"/>
    <property type="match status" value="1"/>
</dbReference>
<dbReference type="PANTHER" id="PTHR37804:SF1">
    <property type="entry name" value="CDAA REGULATORY PROTEIN CDAR"/>
    <property type="match status" value="1"/>
</dbReference>
<dbReference type="Proteomes" id="UP000283855">
    <property type="component" value="Unassembled WGS sequence"/>
</dbReference>
<dbReference type="AlphaFoldDB" id="A0A413SY67"/>
<reference evidence="1 2" key="1">
    <citation type="submission" date="2018-08" db="EMBL/GenBank/DDBJ databases">
        <title>A genome reference for cultivated species of the human gut microbiota.</title>
        <authorList>
            <person name="Zou Y."/>
            <person name="Xue W."/>
            <person name="Luo G."/>
        </authorList>
    </citation>
    <scope>NUCLEOTIDE SEQUENCE [LARGE SCALE GENOMIC DNA]</scope>
    <source>
        <strain evidence="1 2">AM42-38</strain>
    </source>
</reference>
<sequence>MFDKKNIRTYYLMISRKIRNFLLSQKSREFLVFLFFVFVSFCFWLMQTMNDLYQAEFKMPVRLRNVPKEVVLTSELPDEIRVRVEDRGTVLLNYMLGRTFFPVSFDFEEYRDRGDHVHISSAEIFKKVATQLNTSTKLLSVRPDTLEIIYTEGKAKKVPVVLDGHVSAGRQYYVSDIHFSPDSVMVYAPKEVLGSITAAYTQPLELENITDTLNQRVAIRKVKGAKFVPATNDMSVYVDMYSEKTVDVPIVGVDFPPGKVLRTFPSKAQVTFQVGLKHFKEVTANDFFIGIHYKDLLRNKEERVPLSVQTFSPYASRVRVIPSSADYLIEEQQVTETHD</sequence>
<accession>A0A413SY67</accession>
<dbReference type="Pfam" id="PF07949">
    <property type="entry name" value="YbbR"/>
    <property type="match status" value="1"/>
</dbReference>
<dbReference type="RefSeq" id="WP_008144324.1">
    <property type="nucleotide sequence ID" value="NZ_CABJGD010000022.1"/>
</dbReference>
<evidence type="ECO:0000313" key="2">
    <source>
        <dbReference type="Proteomes" id="UP000283855"/>
    </source>
</evidence>
<organism evidence="1 2">
    <name type="scientific">Phocaeicola coprophilus</name>
    <dbReference type="NCBI Taxonomy" id="387090"/>
    <lineage>
        <taxon>Bacteria</taxon>
        <taxon>Pseudomonadati</taxon>
        <taxon>Bacteroidota</taxon>
        <taxon>Bacteroidia</taxon>
        <taxon>Bacteroidales</taxon>
        <taxon>Bacteroidaceae</taxon>
        <taxon>Phocaeicola</taxon>
    </lineage>
</organism>
<dbReference type="InterPro" id="IPR053154">
    <property type="entry name" value="c-di-AMP_regulator"/>
</dbReference>
<proteinExistence type="predicted"/>
<dbReference type="GeneID" id="78403922"/>
<dbReference type="Gene3D" id="2.170.120.40">
    <property type="entry name" value="YbbR-like domain"/>
    <property type="match status" value="1"/>
</dbReference>
<name>A0A413SY67_9BACT</name>